<dbReference type="InterPro" id="IPR021327">
    <property type="entry name" value="DUF2934"/>
</dbReference>
<organism evidence="1 2">
    <name type="scientific">Stenotrophomonas bentonitica</name>
    <dbReference type="NCBI Taxonomy" id="1450134"/>
    <lineage>
        <taxon>Bacteria</taxon>
        <taxon>Pseudomonadati</taxon>
        <taxon>Pseudomonadota</taxon>
        <taxon>Gammaproteobacteria</taxon>
        <taxon>Lysobacterales</taxon>
        <taxon>Lysobacteraceae</taxon>
        <taxon>Stenotrophomonas</taxon>
    </lineage>
</organism>
<evidence type="ECO:0000313" key="2">
    <source>
        <dbReference type="Proteomes" id="UP001455088"/>
    </source>
</evidence>
<accession>A0ABU9JQL4</accession>
<keyword evidence="2" id="KW-1185">Reference proteome</keyword>
<reference evidence="1 2" key="1">
    <citation type="submission" date="2024-04" db="EMBL/GenBank/DDBJ databases">
        <title>Bacterial endophytes with biocontrol capabilities against important plant pathogens.</title>
        <authorList>
            <person name="Alayande K.A."/>
        </authorList>
    </citation>
    <scope>NUCLEOTIDE SEQUENCE [LARGE SCALE GENOMIC DNA]</scope>
    <source>
        <strain evidence="1 2">KV22</strain>
    </source>
</reference>
<evidence type="ECO:0000313" key="1">
    <source>
        <dbReference type="EMBL" id="MEL3955138.1"/>
    </source>
</evidence>
<dbReference type="RefSeq" id="WP_019184616.1">
    <property type="nucleotide sequence ID" value="NZ_JBBYHY010000009.1"/>
</dbReference>
<dbReference type="EMBL" id="JBBYHY010000009">
    <property type="protein sequence ID" value="MEL3955138.1"/>
    <property type="molecule type" value="Genomic_DNA"/>
</dbReference>
<protein>
    <submittedName>
        <fullName evidence="1">DUF2934 domain-containing protein</fullName>
    </submittedName>
</protein>
<sequence length="54" mass="6403">MDENERRERIGALARQIWEAEGRPDGQDQRHWLMAERLFDAELQAAGHTVETRR</sequence>
<gene>
    <name evidence="1" type="ORF">AAE039_16395</name>
</gene>
<comment type="caution">
    <text evidence="1">The sequence shown here is derived from an EMBL/GenBank/DDBJ whole genome shotgun (WGS) entry which is preliminary data.</text>
</comment>
<dbReference type="Proteomes" id="UP001455088">
    <property type="component" value="Unassembled WGS sequence"/>
</dbReference>
<dbReference type="Pfam" id="PF11154">
    <property type="entry name" value="DUF2934"/>
    <property type="match status" value="1"/>
</dbReference>
<proteinExistence type="predicted"/>
<name>A0ABU9JQL4_9GAMM</name>